<dbReference type="SUPFAM" id="SSF52540">
    <property type="entry name" value="P-loop containing nucleoside triphosphate hydrolases"/>
    <property type="match status" value="1"/>
</dbReference>
<feature type="domain" description="AAA+ ATPase" evidence="7">
    <location>
        <begin position="230"/>
        <end position="383"/>
    </location>
</feature>
<protein>
    <recommendedName>
        <fullName evidence="7">AAA+ ATPase domain-containing protein</fullName>
    </recommendedName>
</protein>
<evidence type="ECO:0000313" key="8">
    <source>
        <dbReference type="EMBL" id="RXK40774.1"/>
    </source>
</evidence>
<dbReference type="GO" id="GO:0007131">
    <property type="term" value="P:reciprocal meiotic recombination"/>
    <property type="evidence" value="ECO:0007669"/>
    <property type="project" value="TreeGrafter"/>
</dbReference>
<feature type="region of interest" description="Disordered" evidence="6">
    <location>
        <begin position="1"/>
        <end position="52"/>
    </location>
</feature>
<dbReference type="PANTHER" id="PTHR45991:SF1">
    <property type="entry name" value="PACHYTENE CHECKPOINT PROTEIN 2 HOMOLOG"/>
    <property type="match status" value="1"/>
</dbReference>
<keyword evidence="3 5" id="KW-0067">ATP-binding</keyword>
<dbReference type="InterPro" id="IPR058249">
    <property type="entry name" value="Pch2_C"/>
</dbReference>
<dbReference type="Proteomes" id="UP000289152">
    <property type="component" value="Unassembled WGS sequence"/>
</dbReference>
<dbReference type="Gene3D" id="3.40.50.300">
    <property type="entry name" value="P-loop containing nucleotide triphosphate hydrolases"/>
    <property type="match status" value="1"/>
</dbReference>
<dbReference type="STRING" id="5217.A0A4Q1BS07"/>
<feature type="compositionally biased region" description="Polar residues" evidence="6">
    <location>
        <begin position="27"/>
        <end position="50"/>
    </location>
</feature>
<keyword evidence="4" id="KW-0469">Meiosis</keyword>
<comment type="similarity">
    <text evidence="1">Belongs to the AAA ATPase family. PCH2 subfamily.</text>
</comment>
<reference evidence="8 9" key="1">
    <citation type="submission" date="2016-06" db="EMBL/GenBank/DDBJ databases">
        <title>Evolution of pathogenesis and genome organization in the Tremellales.</title>
        <authorList>
            <person name="Cuomo C."/>
            <person name="Litvintseva A."/>
            <person name="Heitman J."/>
            <person name="Chen Y."/>
            <person name="Sun S."/>
            <person name="Springer D."/>
            <person name="Dromer F."/>
            <person name="Young S."/>
            <person name="Zeng Q."/>
            <person name="Chapman S."/>
            <person name="Gujja S."/>
            <person name="Saif S."/>
            <person name="Birren B."/>
        </authorList>
    </citation>
    <scope>NUCLEOTIDE SEQUENCE [LARGE SCALE GENOMIC DNA]</scope>
    <source>
        <strain evidence="8 9">ATCC 28783</strain>
    </source>
</reference>
<evidence type="ECO:0000256" key="3">
    <source>
        <dbReference type="ARBA" id="ARBA00022840"/>
    </source>
</evidence>
<dbReference type="InterPro" id="IPR027417">
    <property type="entry name" value="P-loop_NTPase"/>
</dbReference>
<dbReference type="OrthoDB" id="10042665at2759"/>
<dbReference type="PANTHER" id="PTHR45991">
    <property type="entry name" value="PACHYTENE CHECKPOINT PROTEIN 2"/>
    <property type="match status" value="1"/>
</dbReference>
<dbReference type="GO" id="GO:0005524">
    <property type="term" value="F:ATP binding"/>
    <property type="evidence" value="ECO:0007669"/>
    <property type="project" value="UniProtKB-KW"/>
</dbReference>
<evidence type="ECO:0000313" key="9">
    <source>
        <dbReference type="Proteomes" id="UP000289152"/>
    </source>
</evidence>
<evidence type="ECO:0000256" key="6">
    <source>
        <dbReference type="SAM" id="MobiDB-lite"/>
    </source>
</evidence>
<dbReference type="InterPro" id="IPR003959">
    <property type="entry name" value="ATPase_AAA_core"/>
</dbReference>
<evidence type="ECO:0000256" key="2">
    <source>
        <dbReference type="ARBA" id="ARBA00022741"/>
    </source>
</evidence>
<proteinExistence type="inferred from homology"/>
<evidence type="ECO:0000259" key="7">
    <source>
        <dbReference type="SMART" id="SM00382"/>
    </source>
</evidence>
<dbReference type="VEuPathDB" id="FungiDB:TREMEDRAFT_25267"/>
<evidence type="ECO:0000256" key="4">
    <source>
        <dbReference type="ARBA" id="ARBA00023254"/>
    </source>
</evidence>
<dbReference type="GO" id="GO:0016887">
    <property type="term" value="F:ATP hydrolysis activity"/>
    <property type="evidence" value="ECO:0007669"/>
    <property type="project" value="InterPro"/>
</dbReference>
<accession>A0A4Q1BS07</accession>
<comment type="caution">
    <text evidence="8">The sequence shown here is derived from an EMBL/GenBank/DDBJ whole genome shotgun (WGS) entry which is preliminary data.</text>
</comment>
<dbReference type="Pfam" id="PF00004">
    <property type="entry name" value="AAA"/>
    <property type="match status" value="1"/>
</dbReference>
<gene>
    <name evidence="8" type="ORF">M231_02026</name>
</gene>
<dbReference type="InterPro" id="IPR044539">
    <property type="entry name" value="Pch2-like"/>
</dbReference>
<dbReference type="InterPro" id="IPR003593">
    <property type="entry name" value="AAA+_ATPase"/>
</dbReference>
<dbReference type="EMBL" id="SDIL01000015">
    <property type="protein sequence ID" value="RXK40774.1"/>
    <property type="molecule type" value="Genomic_DNA"/>
</dbReference>
<dbReference type="PROSITE" id="PS00674">
    <property type="entry name" value="AAA"/>
    <property type="match status" value="1"/>
</dbReference>
<evidence type="ECO:0000256" key="1">
    <source>
        <dbReference type="ARBA" id="ARBA00007271"/>
    </source>
</evidence>
<name>A0A4Q1BS07_TREME</name>
<keyword evidence="2 5" id="KW-0547">Nucleotide-binding</keyword>
<organism evidence="8 9">
    <name type="scientific">Tremella mesenterica</name>
    <name type="common">Jelly fungus</name>
    <dbReference type="NCBI Taxonomy" id="5217"/>
    <lineage>
        <taxon>Eukaryota</taxon>
        <taxon>Fungi</taxon>
        <taxon>Dikarya</taxon>
        <taxon>Basidiomycota</taxon>
        <taxon>Agaricomycotina</taxon>
        <taxon>Tremellomycetes</taxon>
        <taxon>Tremellales</taxon>
        <taxon>Tremellaceae</taxon>
        <taxon>Tremella</taxon>
    </lineage>
</organism>
<evidence type="ECO:0000256" key="5">
    <source>
        <dbReference type="RuleBase" id="RU003651"/>
    </source>
</evidence>
<dbReference type="InterPro" id="IPR003960">
    <property type="entry name" value="ATPase_AAA_CS"/>
</dbReference>
<dbReference type="Pfam" id="PF23563">
    <property type="entry name" value="TRIP13_N"/>
    <property type="match status" value="1"/>
</dbReference>
<dbReference type="GO" id="GO:0005634">
    <property type="term" value="C:nucleus"/>
    <property type="evidence" value="ECO:0007669"/>
    <property type="project" value="TreeGrafter"/>
</dbReference>
<keyword evidence="9" id="KW-1185">Reference proteome</keyword>
<dbReference type="GO" id="GO:0005694">
    <property type="term" value="C:chromosome"/>
    <property type="evidence" value="ECO:0007669"/>
    <property type="project" value="TreeGrafter"/>
</dbReference>
<dbReference type="AlphaFoldDB" id="A0A4Q1BS07"/>
<sequence>MPTFQAPAPPIPSAFGSHHHRNGGGSISSPVNGSSYSGDGLAGSSQTGSSIHGRRASLSATFEMSESMSVSSDDEDEVEVFVEVRLLPYASVRPELIPTAVRALIESGDNALLLGPLTEWEHISILQRNVEQIIVAEFDPPVPNVLLRNAHVNIHLYRPVNISENLAAELDGDDQESVSAATIIDLPAQSLEGLWENLIYPPPLKSTLLNMVRTSMVLGDLGVNPNIVALNRLVLLHGPPGTGKTSLCRALAQKLSIRLSDTYAHGKLVEINSHSLFSKWFSESGKLVQKLFSSVMEMVEREDCFVVVLIDEVESLTIARDSFSGASEPGDALRVVNALLTQLDKLRSKTNVLVLTTSNLSHTIDKAFIDRADIKEYVPPPIPEAIYWILRTTLIELMSRGLVQQLNLPLWNMIAMSKVRAQKGEAKEGQKAGINLARVAQECHSHGLSGRFLRRIPALALAIHFRGRTRPRSCERWVEAFFKVIENEVSDRRKIAREEVSTIDSKNIPINLSPSIMSSGQP</sequence>
<dbReference type="Pfam" id="PF23242">
    <property type="entry name" value="AAA_lid_TRIP13_C"/>
    <property type="match status" value="1"/>
</dbReference>
<dbReference type="FunFam" id="3.40.50.300:FF:001494">
    <property type="entry name" value="Pachytene checkpoint component Pch2"/>
    <property type="match status" value="1"/>
</dbReference>
<dbReference type="SMART" id="SM00382">
    <property type="entry name" value="AAA"/>
    <property type="match status" value="1"/>
</dbReference>
<dbReference type="GO" id="GO:0051598">
    <property type="term" value="P:meiotic recombination checkpoint signaling"/>
    <property type="evidence" value="ECO:0007669"/>
    <property type="project" value="TreeGrafter"/>
</dbReference>
<dbReference type="InParanoid" id="A0A4Q1BS07"/>